<feature type="region of interest" description="Disordered" evidence="1">
    <location>
        <begin position="677"/>
        <end position="723"/>
    </location>
</feature>
<gene>
    <name evidence="3" type="primary">LOC125778710</name>
</gene>
<keyword evidence="2" id="KW-1185">Reference proteome</keyword>
<organism evidence="2 3">
    <name type="scientific">Bactrocera dorsalis</name>
    <name type="common">Oriental fruit fly</name>
    <name type="synonym">Dacus dorsalis</name>
    <dbReference type="NCBI Taxonomy" id="27457"/>
    <lineage>
        <taxon>Eukaryota</taxon>
        <taxon>Metazoa</taxon>
        <taxon>Ecdysozoa</taxon>
        <taxon>Arthropoda</taxon>
        <taxon>Hexapoda</taxon>
        <taxon>Insecta</taxon>
        <taxon>Pterygota</taxon>
        <taxon>Neoptera</taxon>
        <taxon>Endopterygota</taxon>
        <taxon>Diptera</taxon>
        <taxon>Brachycera</taxon>
        <taxon>Muscomorpha</taxon>
        <taxon>Tephritoidea</taxon>
        <taxon>Tephritidae</taxon>
        <taxon>Bactrocera</taxon>
        <taxon>Bactrocera</taxon>
    </lineage>
</organism>
<evidence type="ECO:0000313" key="2">
    <source>
        <dbReference type="Proteomes" id="UP001652620"/>
    </source>
</evidence>
<dbReference type="GeneID" id="125778710"/>
<evidence type="ECO:0000313" key="3">
    <source>
        <dbReference type="RefSeq" id="XP_049313762.1"/>
    </source>
</evidence>
<protein>
    <submittedName>
        <fullName evidence="3">Ras guanine nucleotide exchange factor P-like</fullName>
    </submittedName>
</protein>
<proteinExistence type="predicted"/>
<dbReference type="Proteomes" id="UP001652620">
    <property type="component" value="Chromosome 5"/>
</dbReference>
<sequence length="723" mass="78333">MLTNAASKESVNYSSNAANATISRPTHIRNTSKFIDTSASPSSIFPDSDGKYGIETTTKLATTYEAESLPNSGSRKIITNSLNMTNNFNELKDYSNNAINATSIPTHIRNTLKFIDTIATPSSIFPDSDGKYGIETTTNIATTDEAESLPNSGSRKIITNSLNITNNFNELKDYSNNAINATTSIPTHIRNTSKFIDTSATPSSIFPDSDGKYGIETTTKLAATYEAESLPNNGSRKIITNSLNMTNNFNELKDYSNNAINATTSIPTHIRNTSKFIDTSATPSSIFPDSDGKYGIETTTKLATTDDAESLPNSGSRKIITNSLNITNNFNELKDYSNNAINATTSIPTHIRNTSKFIDTSATPSSIFPDSDGKYGIETTTKLATTYEAESLPNSGSRKIITNSLNITNNFNELKDYSNNAINATTSIPTHIRNTSKFIDTSATPSSIFPDSDGKYGIETTTNIATTDEAESLPNSGSRKIITNSLNITNNFNELKDYSNNAINATTSIPTHIRNTSKFIDTNATPSSIFPDSDGKNRIEATTKLATTYEAESLPNSGSRKIITNSLNMTNNFNELKDYSNNAINATTSIPTHIRNTSKFIDTSATPSSIFPDSDGKNGIETTTKLAVTYEAESLPNNGSRKIITNSLNFTNNFNEFKDYSNNAINATTSRPTHIRNTSKFIDTSASPSSIFPDSDGENGIETTTNVATTDEAESLPIVDPEK</sequence>
<reference evidence="3" key="1">
    <citation type="submission" date="2025-08" db="UniProtKB">
        <authorList>
            <consortium name="RefSeq"/>
        </authorList>
    </citation>
    <scope>IDENTIFICATION</scope>
    <source>
        <tissue evidence="3">Adult</tissue>
    </source>
</reference>
<feature type="compositionally biased region" description="Polar residues" evidence="1">
    <location>
        <begin position="677"/>
        <end position="692"/>
    </location>
</feature>
<accession>A0ABM3JX09</accession>
<dbReference type="RefSeq" id="XP_049313762.1">
    <property type="nucleotide sequence ID" value="XM_049457805.1"/>
</dbReference>
<name>A0ABM3JX09_BACDO</name>
<evidence type="ECO:0000256" key="1">
    <source>
        <dbReference type="SAM" id="MobiDB-lite"/>
    </source>
</evidence>